<name>H3SK55_9BACL</name>
<evidence type="ECO:0000313" key="2">
    <source>
        <dbReference type="EMBL" id="EHQ60591.1"/>
    </source>
</evidence>
<dbReference type="Proteomes" id="UP000003900">
    <property type="component" value="Unassembled WGS sequence"/>
</dbReference>
<organism evidence="2 3">
    <name type="scientific">Paenibacillus dendritiformis C454</name>
    <dbReference type="NCBI Taxonomy" id="1131935"/>
    <lineage>
        <taxon>Bacteria</taxon>
        <taxon>Bacillati</taxon>
        <taxon>Bacillota</taxon>
        <taxon>Bacilli</taxon>
        <taxon>Bacillales</taxon>
        <taxon>Paenibacillaceae</taxon>
        <taxon>Paenibacillus</taxon>
    </lineage>
</organism>
<protein>
    <submittedName>
        <fullName evidence="2">Uncharacterized protein</fullName>
    </submittedName>
</protein>
<dbReference type="AlphaFoldDB" id="H3SK55"/>
<comment type="caution">
    <text evidence="2">The sequence shown here is derived from an EMBL/GenBank/DDBJ whole genome shotgun (WGS) entry which is preliminary data.</text>
</comment>
<reference evidence="2 3" key="1">
    <citation type="journal article" date="2012" name="J. Bacteriol.">
        <title>Genome Sequence of the Pattern-Forming Social Bacterium Paenibacillus dendritiformis C454 Chiral Morphotype.</title>
        <authorList>
            <person name="Sirota-Madi A."/>
            <person name="Olender T."/>
            <person name="Helman Y."/>
            <person name="Brainis I."/>
            <person name="Finkelshtein A."/>
            <person name="Roth D."/>
            <person name="Hagai E."/>
            <person name="Leshkowitz D."/>
            <person name="Brodsky L."/>
            <person name="Galatenko V."/>
            <person name="Nikolaev V."/>
            <person name="Gutnick D.L."/>
            <person name="Lancet D."/>
            <person name="Ben-Jacob E."/>
        </authorList>
    </citation>
    <scope>NUCLEOTIDE SEQUENCE [LARGE SCALE GENOMIC DNA]</scope>
    <source>
        <strain evidence="2 3">C454</strain>
    </source>
</reference>
<dbReference type="STRING" id="1131935.PDENDC454_19663"/>
<accession>H3SK55</accession>
<feature type="region of interest" description="Disordered" evidence="1">
    <location>
        <begin position="1"/>
        <end position="22"/>
    </location>
</feature>
<keyword evidence="3" id="KW-1185">Reference proteome</keyword>
<proteinExistence type="predicted"/>
<dbReference type="EMBL" id="AHKH01000064">
    <property type="protein sequence ID" value="EHQ60591.1"/>
    <property type="molecule type" value="Genomic_DNA"/>
</dbReference>
<gene>
    <name evidence="2" type="ORF">PDENDC454_19663</name>
</gene>
<sequence length="66" mass="7185">MEAGIEENAIGGTGKAALPAHSHQFTRRSHGFPVFLMAAVPYASNTEIYHSRYGGQGPRKEGGQWR</sequence>
<evidence type="ECO:0000256" key="1">
    <source>
        <dbReference type="SAM" id="MobiDB-lite"/>
    </source>
</evidence>
<evidence type="ECO:0000313" key="3">
    <source>
        <dbReference type="Proteomes" id="UP000003900"/>
    </source>
</evidence>